<name>A0AAN9Y2L8_9HEMI</name>
<dbReference type="SUPFAM" id="SSF50044">
    <property type="entry name" value="SH3-domain"/>
    <property type="match status" value="1"/>
</dbReference>
<evidence type="ECO:0000256" key="2">
    <source>
        <dbReference type="ARBA" id="ARBA00023054"/>
    </source>
</evidence>
<sequence>MDVCQSVKNNIPSLYGDHKDDFNELPPNQRKKRLQHKVEEIQAKIQQETATRDGLMKMKGVYEQNPALGDPMSIEGQLNSSSHRLDKLKTEIHKFQTMLEDVERNSPANVRKNSYPPNTTNGVQHNGSHDVSVTDGRRNSCIRDEGSLSRSASDSSMTQQQQQQQSTNINHSQISPNATLLPNHHGYSNSPESGISTSHTSLPDADFPEYYDAPALGTCRALYPFEATSEGSIPMHDGEELLIIELDQGDGWTRVRRQHDHEEGFVPTSYIECSVYNC</sequence>
<reference evidence="8 9" key="1">
    <citation type="submission" date="2024-03" db="EMBL/GenBank/DDBJ databases">
        <title>Adaptation during the transition from Ophiocordyceps entomopathogen to insect associate is accompanied by gene loss and intensified selection.</title>
        <authorList>
            <person name="Ward C.M."/>
            <person name="Onetto C.A."/>
            <person name="Borneman A.R."/>
        </authorList>
    </citation>
    <scope>NUCLEOTIDE SEQUENCE [LARGE SCALE GENOMIC DNA]</scope>
    <source>
        <strain evidence="8">AWRI1</strain>
        <tissue evidence="8">Single Adult Female</tissue>
    </source>
</reference>
<dbReference type="SMART" id="SM00326">
    <property type="entry name" value="SH3"/>
    <property type="match status" value="1"/>
</dbReference>
<proteinExistence type="predicted"/>
<dbReference type="Proteomes" id="UP001367676">
    <property type="component" value="Unassembled WGS sequence"/>
</dbReference>
<feature type="domain" description="SH3" evidence="6">
    <location>
        <begin position="214"/>
        <end position="276"/>
    </location>
</feature>
<dbReference type="PROSITE" id="PS50002">
    <property type="entry name" value="SH3"/>
    <property type="match status" value="1"/>
</dbReference>
<feature type="domain" description="REM-1" evidence="7">
    <location>
        <begin position="23"/>
        <end position="101"/>
    </location>
</feature>
<evidence type="ECO:0000259" key="6">
    <source>
        <dbReference type="PROSITE" id="PS50002"/>
    </source>
</evidence>
<feature type="region of interest" description="Disordered" evidence="5">
    <location>
        <begin position="100"/>
        <end position="201"/>
    </location>
</feature>
<dbReference type="EMBL" id="JBBCAQ010000034">
    <property type="protein sequence ID" value="KAK7580723.1"/>
    <property type="molecule type" value="Genomic_DNA"/>
</dbReference>
<dbReference type="AlphaFoldDB" id="A0AAN9Y2L8"/>
<keyword evidence="1 3" id="KW-0728">SH3 domain</keyword>
<dbReference type="CDD" id="cd11619">
    <property type="entry name" value="HR1_CIP4-like"/>
    <property type="match status" value="1"/>
</dbReference>
<protein>
    <recommendedName>
        <fullName evidence="10">Formin-binding protein 1</fullName>
    </recommendedName>
</protein>
<dbReference type="InterPro" id="IPR057870">
    <property type="entry name" value="HR1_TOCA"/>
</dbReference>
<accession>A0AAN9Y2L8</accession>
<dbReference type="Gene3D" id="6.10.140.470">
    <property type="match status" value="1"/>
</dbReference>
<dbReference type="InterPro" id="IPR011072">
    <property type="entry name" value="HR1_rho-bd"/>
</dbReference>
<feature type="compositionally biased region" description="Basic and acidic residues" evidence="5">
    <location>
        <begin position="135"/>
        <end position="147"/>
    </location>
</feature>
<evidence type="ECO:0000256" key="3">
    <source>
        <dbReference type="PROSITE-ProRule" id="PRU00192"/>
    </source>
</evidence>
<dbReference type="Pfam" id="PF25610">
    <property type="entry name" value="HR1_TOCA"/>
    <property type="match status" value="1"/>
</dbReference>
<feature type="compositionally biased region" description="Polar residues" evidence="5">
    <location>
        <begin position="106"/>
        <end position="131"/>
    </location>
</feature>
<evidence type="ECO:0000313" key="8">
    <source>
        <dbReference type="EMBL" id="KAK7580723.1"/>
    </source>
</evidence>
<dbReference type="PANTHER" id="PTHR15735">
    <property type="entry name" value="FCH AND DOUBLE SH3 DOMAINS PROTEIN"/>
    <property type="match status" value="1"/>
</dbReference>
<dbReference type="PANTHER" id="PTHR15735:SF12">
    <property type="entry name" value="CDC42-INTERACTING PROTEIN 4, ISOFORM B"/>
    <property type="match status" value="1"/>
</dbReference>
<evidence type="ECO:0000313" key="9">
    <source>
        <dbReference type="Proteomes" id="UP001367676"/>
    </source>
</evidence>
<dbReference type="PROSITE" id="PS51860">
    <property type="entry name" value="REM_1"/>
    <property type="match status" value="1"/>
</dbReference>
<dbReference type="FunFam" id="2.30.30.40:FF:000203">
    <property type="entry name" value="Cdc42-interacting protein 4, isoform F"/>
    <property type="match status" value="1"/>
</dbReference>
<dbReference type="Pfam" id="PF00018">
    <property type="entry name" value="SH3_1"/>
    <property type="match status" value="1"/>
</dbReference>
<dbReference type="Gene3D" id="2.30.30.40">
    <property type="entry name" value="SH3 Domains"/>
    <property type="match status" value="1"/>
</dbReference>
<organism evidence="8 9">
    <name type="scientific">Parthenolecanium corni</name>
    <dbReference type="NCBI Taxonomy" id="536013"/>
    <lineage>
        <taxon>Eukaryota</taxon>
        <taxon>Metazoa</taxon>
        <taxon>Ecdysozoa</taxon>
        <taxon>Arthropoda</taxon>
        <taxon>Hexapoda</taxon>
        <taxon>Insecta</taxon>
        <taxon>Pterygota</taxon>
        <taxon>Neoptera</taxon>
        <taxon>Paraneoptera</taxon>
        <taxon>Hemiptera</taxon>
        <taxon>Sternorrhyncha</taxon>
        <taxon>Coccoidea</taxon>
        <taxon>Coccidae</taxon>
        <taxon>Parthenolecanium</taxon>
    </lineage>
</organism>
<evidence type="ECO:0000256" key="1">
    <source>
        <dbReference type="ARBA" id="ARBA00022443"/>
    </source>
</evidence>
<evidence type="ECO:0008006" key="10">
    <source>
        <dbReference type="Google" id="ProtNLM"/>
    </source>
</evidence>
<evidence type="ECO:0000256" key="4">
    <source>
        <dbReference type="PROSITE-ProRule" id="PRU01207"/>
    </source>
</evidence>
<feature type="compositionally biased region" description="Low complexity" evidence="5">
    <location>
        <begin position="151"/>
        <end position="175"/>
    </location>
</feature>
<keyword evidence="9" id="KW-1185">Reference proteome</keyword>
<comment type="caution">
    <text evidence="8">The sequence shown here is derived from an EMBL/GenBank/DDBJ whole genome shotgun (WGS) entry which is preliminary data.</text>
</comment>
<feature type="compositionally biased region" description="Polar residues" evidence="5">
    <location>
        <begin position="176"/>
        <end position="201"/>
    </location>
</feature>
<dbReference type="InterPro" id="IPR001452">
    <property type="entry name" value="SH3_domain"/>
</dbReference>
<gene>
    <name evidence="8" type="ORF">V9T40_001352</name>
</gene>
<keyword evidence="2 4" id="KW-0175">Coiled coil</keyword>
<dbReference type="GO" id="GO:0007165">
    <property type="term" value="P:signal transduction"/>
    <property type="evidence" value="ECO:0007669"/>
    <property type="project" value="InterPro"/>
</dbReference>
<dbReference type="CDD" id="cd11911">
    <property type="entry name" value="SH3_CIP4-like"/>
    <property type="match status" value="1"/>
</dbReference>
<evidence type="ECO:0000259" key="7">
    <source>
        <dbReference type="PROSITE" id="PS51860"/>
    </source>
</evidence>
<dbReference type="InterPro" id="IPR036028">
    <property type="entry name" value="SH3-like_dom_sf"/>
</dbReference>
<evidence type="ECO:0000256" key="5">
    <source>
        <dbReference type="SAM" id="MobiDB-lite"/>
    </source>
</evidence>